<dbReference type="EMBL" id="CALNXK010000355">
    <property type="protein sequence ID" value="CAH3183510.1"/>
    <property type="molecule type" value="Genomic_DNA"/>
</dbReference>
<evidence type="ECO:0000313" key="2">
    <source>
        <dbReference type="Proteomes" id="UP001159405"/>
    </source>
</evidence>
<dbReference type="SUPFAM" id="SSF50249">
    <property type="entry name" value="Nucleic acid-binding proteins"/>
    <property type="match status" value="1"/>
</dbReference>
<evidence type="ECO:0008006" key="3">
    <source>
        <dbReference type="Google" id="ProtNLM"/>
    </source>
</evidence>
<dbReference type="Proteomes" id="UP001159405">
    <property type="component" value="Unassembled WGS sequence"/>
</dbReference>
<dbReference type="InterPro" id="IPR012340">
    <property type="entry name" value="NA-bd_OB-fold"/>
</dbReference>
<name>A0ABN8RVK2_9CNID</name>
<comment type="caution">
    <text evidence="1">The sequence shown here is derived from an EMBL/GenBank/DDBJ whole genome shotgun (WGS) entry which is preliminary data.</text>
</comment>
<dbReference type="Gene3D" id="2.40.50.140">
    <property type="entry name" value="Nucleic acid-binding proteins"/>
    <property type="match status" value="1"/>
</dbReference>
<proteinExistence type="predicted"/>
<evidence type="ECO:0000313" key="1">
    <source>
        <dbReference type="EMBL" id="CAH3183510.1"/>
    </source>
</evidence>
<sequence>MVFLNRGTVIQDAPPHSIQFPFQPLAPMTSTPVDTILKNHNSGNFTVSGCIKWLGEPSKPEHATKVVREDEITDPTGTINLSVWDSHIQQIEDNQFYTMTNCKLKQYFGKRLATTVNTTITKAHEQDISHVEPSHKQANWVCCPEILNIYPTVYPVCNNKDCRKKISENPGSKIVRCLHCNRAMLLKNCYIEMNIDFHLEKQDKHFSVTAFPKIVGNFLQEDILQYKVNIDDLTEKLLLLENVDFELSQNNKLVISMKAHASTYWKSEQLTVW</sequence>
<protein>
    <recommendedName>
        <fullName evidence="3">Replication protein A OB domain-containing protein</fullName>
    </recommendedName>
</protein>
<gene>
    <name evidence="1" type="ORF">PLOB_00028628</name>
</gene>
<reference evidence="1 2" key="1">
    <citation type="submission" date="2022-05" db="EMBL/GenBank/DDBJ databases">
        <authorList>
            <consortium name="Genoscope - CEA"/>
            <person name="William W."/>
        </authorList>
    </citation>
    <scope>NUCLEOTIDE SEQUENCE [LARGE SCALE GENOMIC DNA]</scope>
</reference>
<organism evidence="1 2">
    <name type="scientific">Porites lobata</name>
    <dbReference type="NCBI Taxonomy" id="104759"/>
    <lineage>
        <taxon>Eukaryota</taxon>
        <taxon>Metazoa</taxon>
        <taxon>Cnidaria</taxon>
        <taxon>Anthozoa</taxon>
        <taxon>Hexacorallia</taxon>
        <taxon>Scleractinia</taxon>
        <taxon>Fungiina</taxon>
        <taxon>Poritidae</taxon>
        <taxon>Porites</taxon>
    </lineage>
</organism>
<accession>A0ABN8RVK2</accession>
<keyword evidence="2" id="KW-1185">Reference proteome</keyword>